<reference evidence="3 4" key="1">
    <citation type="submission" date="2014-09" db="EMBL/GenBank/DDBJ databases">
        <title>Alistipes sp. 627, sp. nov., a novel member of the family Rikenellaceae isolated from human faeces.</title>
        <authorList>
            <person name="Shkoporov A.N."/>
            <person name="Chaplin A.V."/>
            <person name="Motuzova O.V."/>
            <person name="Kafarskaia L.I."/>
            <person name="Khokhlova E.V."/>
            <person name="Efimov B.A."/>
        </authorList>
    </citation>
    <scope>NUCLEOTIDE SEQUENCE [LARGE SCALE GENOMIC DNA]</scope>
    <source>
        <strain evidence="3 4">627</strain>
    </source>
</reference>
<evidence type="ECO:0000313" key="4">
    <source>
        <dbReference type="Proteomes" id="UP000030889"/>
    </source>
</evidence>
<dbReference type="PANTHER" id="PTHR12835:SF5">
    <property type="entry name" value="BIOTIN--PROTEIN LIGASE"/>
    <property type="match status" value="1"/>
</dbReference>
<dbReference type="RefSeq" id="WP_035473503.1">
    <property type="nucleotide sequence ID" value="NZ_JRGF01000007.1"/>
</dbReference>
<keyword evidence="4" id="KW-1185">Reference proteome</keyword>
<dbReference type="NCBIfam" id="TIGR00121">
    <property type="entry name" value="birA_ligase"/>
    <property type="match status" value="1"/>
</dbReference>
<comment type="caution">
    <text evidence="3">The sequence shown here is derived from an EMBL/GenBank/DDBJ whole genome shotgun (WGS) entry which is preliminary data.</text>
</comment>
<dbReference type="Proteomes" id="UP000030889">
    <property type="component" value="Unassembled WGS sequence"/>
</dbReference>
<dbReference type="InterPro" id="IPR045864">
    <property type="entry name" value="aa-tRNA-synth_II/BPL/LPL"/>
</dbReference>
<dbReference type="CDD" id="cd16442">
    <property type="entry name" value="BPL"/>
    <property type="match status" value="1"/>
</dbReference>
<proteinExistence type="predicted"/>
<dbReference type="Gene3D" id="3.30.930.10">
    <property type="entry name" value="Bira Bifunctional Protein, Domain 2"/>
    <property type="match status" value="1"/>
</dbReference>
<accession>A0ABR4YIX0</accession>
<keyword evidence="1" id="KW-0436">Ligase</keyword>
<dbReference type="EMBL" id="JRGF01000007">
    <property type="protein sequence ID" value="KHE42011.1"/>
    <property type="molecule type" value="Genomic_DNA"/>
</dbReference>
<evidence type="ECO:0000256" key="1">
    <source>
        <dbReference type="ARBA" id="ARBA00022598"/>
    </source>
</evidence>
<gene>
    <name evidence="3" type="ORF">LG35_07170</name>
</gene>
<evidence type="ECO:0000259" key="2">
    <source>
        <dbReference type="PROSITE" id="PS51733"/>
    </source>
</evidence>
<dbReference type="PROSITE" id="PS51733">
    <property type="entry name" value="BPL_LPL_CATALYTIC"/>
    <property type="match status" value="1"/>
</dbReference>
<sequence>MLRGETTVLETCGSTNTEAADRSRYAHGDTVVAIRQTAGRGQRGHRWESVPGENLTFSIVLEPTFLAAGEQFLLSEAIALAVTDTLQEYGIGAAIKWTNDIYVNDRKICGMLLEHNLDGTRLARTVAGIGLNVNQERFPAWIANPCSIRTETGIRHDVMEVFAKLYGHLSMRYGMLEEGRADRISDDYNTLLYRRGKPSRFFLPEEGEVIGTICGAGPDGRLTVTIDGKERGFLFREIEFVI</sequence>
<dbReference type="Pfam" id="PF03099">
    <property type="entry name" value="BPL_LplA_LipB"/>
    <property type="match status" value="1"/>
</dbReference>
<protein>
    <recommendedName>
        <fullName evidence="2">BPL/LPL catalytic domain-containing protein</fullName>
    </recommendedName>
</protein>
<organism evidence="3 4">
    <name type="scientific">Alistipes inops</name>
    <dbReference type="NCBI Taxonomy" id="1501391"/>
    <lineage>
        <taxon>Bacteria</taxon>
        <taxon>Pseudomonadati</taxon>
        <taxon>Bacteroidota</taxon>
        <taxon>Bacteroidia</taxon>
        <taxon>Bacteroidales</taxon>
        <taxon>Rikenellaceae</taxon>
        <taxon>Alistipes</taxon>
    </lineage>
</organism>
<dbReference type="SUPFAM" id="SSF55681">
    <property type="entry name" value="Class II aaRS and biotin synthetases"/>
    <property type="match status" value="1"/>
</dbReference>
<name>A0ABR4YIX0_9BACT</name>
<evidence type="ECO:0000313" key="3">
    <source>
        <dbReference type="EMBL" id="KHE42011.1"/>
    </source>
</evidence>
<feature type="domain" description="BPL/LPL catalytic" evidence="2">
    <location>
        <begin position="1"/>
        <end position="177"/>
    </location>
</feature>
<dbReference type="InterPro" id="IPR004143">
    <property type="entry name" value="BPL_LPL_catalytic"/>
</dbReference>
<dbReference type="PANTHER" id="PTHR12835">
    <property type="entry name" value="BIOTIN PROTEIN LIGASE"/>
    <property type="match status" value="1"/>
</dbReference>
<dbReference type="InterPro" id="IPR004408">
    <property type="entry name" value="Biotin_CoA_COase_ligase"/>
</dbReference>